<evidence type="ECO:0000256" key="6">
    <source>
        <dbReference type="SAM" id="MobiDB-lite"/>
    </source>
</evidence>
<evidence type="ECO:0000256" key="7">
    <source>
        <dbReference type="SAM" id="SignalP"/>
    </source>
</evidence>
<name>A0A7S3D1S2_9EUKA</name>
<dbReference type="AlphaFoldDB" id="A0A7S3D1S2"/>
<dbReference type="PIRSF" id="PIRSF500138">
    <property type="entry name" value="GPI8"/>
    <property type="match status" value="1"/>
</dbReference>
<evidence type="ECO:0000313" key="8">
    <source>
        <dbReference type="EMBL" id="CAE0243321.1"/>
    </source>
</evidence>
<feature type="active site" evidence="5">
    <location>
        <position position="163"/>
    </location>
</feature>
<reference evidence="8" key="1">
    <citation type="submission" date="2021-01" db="EMBL/GenBank/DDBJ databases">
        <authorList>
            <person name="Corre E."/>
            <person name="Pelletier E."/>
            <person name="Niang G."/>
            <person name="Scheremetjew M."/>
            <person name="Finn R."/>
            <person name="Kale V."/>
            <person name="Holt S."/>
            <person name="Cochrane G."/>
            <person name="Meng A."/>
            <person name="Brown T."/>
            <person name="Cohen L."/>
        </authorList>
    </citation>
    <scope>NUCLEOTIDE SEQUENCE</scope>
    <source>
        <strain evidence="8">NIES-2562</strain>
    </source>
</reference>
<gene>
    <name evidence="8" type="ORF">PBIL07802_LOCUS5487</name>
</gene>
<dbReference type="GO" id="GO:0006506">
    <property type="term" value="P:GPI anchor biosynthetic process"/>
    <property type="evidence" value="ECO:0007669"/>
    <property type="project" value="UniProtKB-UniPathway"/>
</dbReference>
<keyword evidence="3" id="KW-0337">GPI-anchor biosynthesis</keyword>
<dbReference type="PANTHER" id="PTHR48067:SF1">
    <property type="entry name" value="GPI-ANCHOR TRANSAMIDASE"/>
    <property type="match status" value="1"/>
</dbReference>
<feature type="chain" id="PRO_5030975980" description="GPI-anchor transamidase" evidence="7">
    <location>
        <begin position="23"/>
        <end position="363"/>
    </location>
</feature>
<dbReference type="GO" id="GO:0016255">
    <property type="term" value="P:attachment of GPI anchor to protein"/>
    <property type="evidence" value="ECO:0007669"/>
    <property type="project" value="InterPro"/>
</dbReference>
<accession>A0A7S3D1S2</accession>
<evidence type="ECO:0000256" key="2">
    <source>
        <dbReference type="ARBA" id="ARBA00009941"/>
    </source>
</evidence>
<dbReference type="Gene3D" id="3.40.50.1460">
    <property type="match status" value="1"/>
</dbReference>
<evidence type="ECO:0008006" key="9">
    <source>
        <dbReference type="Google" id="ProtNLM"/>
    </source>
</evidence>
<dbReference type="GO" id="GO:0042765">
    <property type="term" value="C:GPI-anchor transamidase complex"/>
    <property type="evidence" value="ECO:0007669"/>
    <property type="project" value="InterPro"/>
</dbReference>
<dbReference type="PANTHER" id="PTHR48067">
    <property type="entry name" value="GPI-ANCHOR TRANSAMIDASE"/>
    <property type="match status" value="1"/>
</dbReference>
<comment type="similarity">
    <text evidence="2">Belongs to the peptidase C13 family.</text>
</comment>
<comment type="pathway">
    <text evidence="1">Glycolipid biosynthesis; glycosylphosphatidylinositol-anchor biosynthesis.</text>
</comment>
<dbReference type="PRINTS" id="PR00776">
    <property type="entry name" value="HEMOGLOBNASE"/>
</dbReference>
<proteinExistence type="inferred from homology"/>
<feature type="compositionally biased region" description="Basic and acidic residues" evidence="6">
    <location>
        <begin position="345"/>
        <end position="363"/>
    </location>
</feature>
<dbReference type="PROSITE" id="PS51257">
    <property type="entry name" value="PROKAR_LIPOPROTEIN"/>
    <property type="match status" value="1"/>
</dbReference>
<evidence type="ECO:0000256" key="3">
    <source>
        <dbReference type="ARBA" id="ARBA00022502"/>
    </source>
</evidence>
<protein>
    <recommendedName>
        <fullName evidence="9">GPI-anchor transamidase</fullName>
    </recommendedName>
</protein>
<dbReference type="Pfam" id="PF01650">
    <property type="entry name" value="Peptidase_C13"/>
    <property type="match status" value="1"/>
</dbReference>
<organism evidence="8">
    <name type="scientific">Palpitomonas bilix</name>
    <dbReference type="NCBI Taxonomy" id="652834"/>
    <lineage>
        <taxon>Eukaryota</taxon>
        <taxon>Eukaryota incertae sedis</taxon>
    </lineage>
</organism>
<evidence type="ECO:0000256" key="5">
    <source>
        <dbReference type="PIRSR" id="PIRSR019663-1"/>
    </source>
</evidence>
<dbReference type="InterPro" id="IPR028361">
    <property type="entry name" value="GPI_transamidase"/>
</dbReference>
<dbReference type="InterPro" id="IPR001096">
    <property type="entry name" value="Peptidase_C13"/>
</dbReference>
<evidence type="ECO:0000256" key="4">
    <source>
        <dbReference type="ARBA" id="ARBA00022729"/>
    </source>
</evidence>
<dbReference type="UniPathway" id="UPA00196"/>
<dbReference type="GO" id="GO:0003923">
    <property type="term" value="F:GPI-anchor transamidase activity"/>
    <property type="evidence" value="ECO:0007669"/>
    <property type="project" value="InterPro"/>
</dbReference>
<evidence type="ECO:0000256" key="1">
    <source>
        <dbReference type="ARBA" id="ARBA00004687"/>
    </source>
</evidence>
<keyword evidence="4 7" id="KW-0732">Signal</keyword>
<dbReference type="GO" id="GO:0006508">
    <property type="term" value="P:proteolysis"/>
    <property type="evidence" value="ECO:0007669"/>
    <property type="project" value="InterPro"/>
</dbReference>
<sequence length="363" mass="40544">MKLLFLAILFTALALACSGVNAESVAARQASSFIQSAQSKHTNNWAVIVCTSRFWFNYRHVANALSLYRTVRRLGIPDSRIILMLADDIPCDAHNSEPARMFASEGRWLDVYGDDIEVDYRSYEVNVENFIRVMTGRVDDGVPASKKLLSDSQSNVLVYMTGHGGDEFLKFQDAEEITTVDLRDVFDQMFRQKRYNELLFIADTCQAGTLTTGFRAPNVIGVGSSIKGEDSLSYTVDTNLGVAVVDRFTHFMLSYLETIEITSNATMQDMMNYLTREKVQSTPYVRSDLISRPLSEVKLTEFFASLPSAVVGVPSLPTSAVEEMLRSHTEEGSGSAGQNTKARKEKKECDSLRFRQDGLKPLK</sequence>
<dbReference type="PIRSF" id="PIRSF019663">
    <property type="entry name" value="Legumain"/>
    <property type="match status" value="1"/>
</dbReference>
<feature type="region of interest" description="Disordered" evidence="6">
    <location>
        <begin position="324"/>
        <end position="363"/>
    </location>
</feature>
<feature type="signal peptide" evidence="7">
    <location>
        <begin position="1"/>
        <end position="22"/>
    </location>
</feature>
<feature type="active site" description="Nucleophile" evidence="5">
    <location>
        <position position="205"/>
    </location>
</feature>
<dbReference type="EMBL" id="HBIB01008812">
    <property type="protein sequence ID" value="CAE0243321.1"/>
    <property type="molecule type" value="Transcribed_RNA"/>
</dbReference>
<dbReference type="FunFam" id="3.40.50.1460:FF:000021">
    <property type="entry name" value="GPI-anchor transamidase"/>
    <property type="match status" value="1"/>
</dbReference>